<comment type="catalytic activity">
    <reaction evidence="4">
        <text>L-glutaminyl-[peptide chain release factor] + S-adenosyl-L-methionine = N(5)-methyl-L-glutaminyl-[peptide chain release factor] + S-adenosyl-L-homocysteine + H(+)</text>
        <dbReference type="Rhea" id="RHEA:42896"/>
        <dbReference type="Rhea" id="RHEA-COMP:10271"/>
        <dbReference type="Rhea" id="RHEA-COMP:10272"/>
        <dbReference type="ChEBI" id="CHEBI:15378"/>
        <dbReference type="ChEBI" id="CHEBI:30011"/>
        <dbReference type="ChEBI" id="CHEBI:57856"/>
        <dbReference type="ChEBI" id="CHEBI:59789"/>
        <dbReference type="ChEBI" id="CHEBI:61891"/>
        <dbReference type="EC" id="2.1.1.297"/>
    </reaction>
</comment>
<dbReference type="Gene3D" id="1.10.8.10">
    <property type="entry name" value="DNA helicase RuvA subunit, C-terminal domain"/>
    <property type="match status" value="1"/>
</dbReference>
<dbReference type="RefSeq" id="WP_066688241.1">
    <property type="nucleotide sequence ID" value="NZ_CP117025.1"/>
</dbReference>
<dbReference type="Proteomes" id="UP000076609">
    <property type="component" value="Unassembled WGS sequence"/>
</dbReference>
<dbReference type="NCBIfam" id="TIGR03534">
    <property type="entry name" value="RF_mod_PrmC"/>
    <property type="match status" value="1"/>
</dbReference>
<feature type="binding site" evidence="4">
    <location>
        <position position="169"/>
    </location>
    <ligand>
        <name>S-adenosyl-L-methionine</name>
        <dbReference type="ChEBI" id="CHEBI:59789"/>
    </ligand>
</feature>
<dbReference type="InterPro" id="IPR025714">
    <property type="entry name" value="Methyltranfer_dom"/>
</dbReference>
<dbReference type="InterPro" id="IPR050320">
    <property type="entry name" value="N5-glutamine_MTase"/>
</dbReference>
<evidence type="ECO:0000256" key="1">
    <source>
        <dbReference type="ARBA" id="ARBA00022603"/>
    </source>
</evidence>
<accession>A0ABR5YH42</accession>
<keyword evidence="3 4" id="KW-0949">S-adenosyl-L-methionine</keyword>
<sequence length="272" mass="29032">MTTLRHALTQATARIADVSDSPRLDAELLAAHALGCTREAMLLARLDDPVPATFAALVERRLTQEPVAYITGSRAFWTIDLLVGPGVLVPRADSETLIEAAVDHFAGRAPQRILDLGTGPGTLLLAALDEWPQATGLGVDASEVALDYALRNGAALGMAQRVAWRQGDWTAGIDGRFDLILANPPYIGTDEPLPREVVGHEPAAALFAGRDGLDDYRRIVPELRRLLAPDGIAAIEIGYEQGDAVMALVRAAGLPARLVRDLGDRPRCVITG</sequence>
<evidence type="ECO:0000259" key="5">
    <source>
        <dbReference type="Pfam" id="PF13847"/>
    </source>
</evidence>
<comment type="similarity">
    <text evidence="4">Belongs to the protein N5-glutamine methyltransferase family. PrmC subfamily.</text>
</comment>
<dbReference type="Pfam" id="PF17827">
    <property type="entry name" value="PrmC_N"/>
    <property type="match status" value="1"/>
</dbReference>
<evidence type="ECO:0000313" key="8">
    <source>
        <dbReference type="Proteomes" id="UP000076609"/>
    </source>
</evidence>
<feature type="domain" description="Methyltransferase" evidence="5">
    <location>
        <begin position="112"/>
        <end position="236"/>
    </location>
</feature>
<evidence type="ECO:0000256" key="2">
    <source>
        <dbReference type="ARBA" id="ARBA00022679"/>
    </source>
</evidence>
<dbReference type="EMBL" id="LQQO01000002">
    <property type="protein sequence ID" value="KZE18330.1"/>
    <property type="molecule type" value="Genomic_DNA"/>
</dbReference>
<proteinExistence type="inferred from homology"/>
<protein>
    <recommendedName>
        <fullName evidence="4">Release factor glutamine methyltransferase</fullName>
        <shortName evidence="4">RF MTase</shortName>
        <ecNumber evidence="4">2.1.1.297</ecNumber>
    </recommendedName>
    <alternativeName>
        <fullName evidence="4">N5-glutamine methyltransferase PrmC</fullName>
    </alternativeName>
    <alternativeName>
        <fullName evidence="4">Protein-(glutamine-N5) MTase PrmC</fullName>
    </alternativeName>
    <alternativeName>
        <fullName evidence="4">Protein-glutamine N-methyltransferase PrmC</fullName>
    </alternativeName>
</protein>
<dbReference type="InterPro" id="IPR019874">
    <property type="entry name" value="RF_methyltr_PrmC"/>
</dbReference>
<reference evidence="8" key="1">
    <citation type="submission" date="2016-01" db="EMBL/GenBank/DDBJ databases">
        <title>Draft genome of Chromobacterium sp. F49.</title>
        <authorList>
            <person name="Hong K.W."/>
        </authorList>
    </citation>
    <scope>NUCLEOTIDE SEQUENCE [LARGE SCALE GENOMIC DNA]</scope>
    <source>
        <strain evidence="8">CN3</strain>
    </source>
</reference>
<feature type="binding site" evidence="4">
    <location>
        <begin position="117"/>
        <end position="121"/>
    </location>
    <ligand>
        <name>S-adenosyl-L-methionine</name>
        <dbReference type="ChEBI" id="CHEBI:59789"/>
    </ligand>
</feature>
<evidence type="ECO:0000313" key="7">
    <source>
        <dbReference type="EMBL" id="KZE18330.1"/>
    </source>
</evidence>
<dbReference type="PROSITE" id="PS00092">
    <property type="entry name" value="N6_MTASE"/>
    <property type="match status" value="1"/>
</dbReference>
<dbReference type="SUPFAM" id="SSF53335">
    <property type="entry name" value="S-adenosyl-L-methionine-dependent methyltransferases"/>
    <property type="match status" value="1"/>
</dbReference>
<evidence type="ECO:0000259" key="6">
    <source>
        <dbReference type="Pfam" id="PF17827"/>
    </source>
</evidence>
<feature type="domain" description="Release factor glutamine methyltransferase N-terminal" evidence="6">
    <location>
        <begin position="7"/>
        <end position="72"/>
    </location>
</feature>
<comment type="function">
    <text evidence="4">Methylates the class 1 translation termination release factors RF1/PrfA and RF2/PrfB on the glutamine residue of the universally conserved GGQ motif.</text>
</comment>
<feature type="binding site" evidence="4">
    <location>
        <position position="183"/>
    </location>
    <ligand>
        <name>S-adenosyl-L-methionine</name>
        <dbReference type="ChEBI" id="CHEBI:59789"/>
    </ligand>
</feature>
<dbReference type="CDD" id="cd02440">
    <property type="entry name" value="AdoMet_MTases"/>
    <property type="match status" value="1"/>
</dbReference>
<dbReference type="PANTHER" id="PTHR18895:SF74">
    <property type="entry name" value="MTRF1L RELEASE FACTOR GLUTAMINE METHYLTRANSFERASE"/>
    <property type="match status" value="1"/>
</dbReference>
<evidence type="ECO:0000256" key="3">
    <source>
        <dbReference type="ARBA" id="ARBA00022691"/>
    </source>
</evidence>
<dbReference type="PANTHER" id="PTHR18895">
    <property type="entry name" value="HEMK METHYLTRANSFERASE"/>
    <property type="match status" value="1"/>
</dbReference>
<keyword evidence="1 4" id="KW-0489">Methyltransferase</keyword>
<feature type="binding site" evidence="4">
    <location>
        <position position="140"/>
    </location>
    <ligand>
        <name>S-adenosyl-L-methionine</name>
        <dbReference type="ChEBI" id="CHEBI:59789"/>
    </ligand>
</feature>
<evidence type="ECO:0000256" key="4">
    <source>
        <dbReference type="HAMAP-Rule" id="MF_02126"/>
    </source>
</evidence>
<dbReference type="GO" id="GO:0032259">
    <property type="term" value="P:methylation"/>
    <property type="evidence" value="ECO:0007669"/>
    <property type="project" value="UniProtKB-KW"/>
</dbReference>
<dbReference type="InterPro" id="IPR040758">
    <property type="entry name" value="PrmC_N"/>
</dbReference>
<dbReference type="EC" id="2.1.1.297" evidence="4"/>
<gene>
    <name evidence="4" type="primary">prmC</name>
    <name evidence="7" type="ORF">AVT10_09085</name>
</gene>
<keyword evidence="8" id="KW-1185">Reference proteome</keyword>
<dbReference type="NCBIfam" id="TIGR00536">
    <property type="entry name" value="hemK_fam"/>
    <property type="match status" value="1"/>
</dbReference>
<dbReference type="Gene3D" id="3.40.50.150">
    <property type="entry name" value="Vaccinia Virus protein VP39"/>
    <property type="match status" value="1"/>
</dbReference>
<feature type="binding site" evidence="4">
    <location>
        <begin position="183"/>
        <end position="186"/>
    </location>
    <ligand>
        <name>substrate</name>
    </ligand>
</feature>
<dbReference type="InterPro" id="IPR002052">
    <property type="entry name" value="DNA_methylase_N6_adenine_CS"/>
</dbReference>
<name>A0ABR5YH42_9SPHN</name>
<dbReference type="HAMAP" id="MF_02126">
    <property type="entry name" value="RF_methyltr_PrmC"/>
    <property type="match status" value="1"/>
</dbReference>
<dbReference type="GO" id="GO:0008168">
    <property type="term" value="F:methyltransferase activity"/>
    <property type="evidence" value="ECO:0007669"/>
    <property type="project" value="UniProtKB-KW"/>
</dbReference>
<keyword evidence="2 4" id="KW-0808">Transferase</keyword>
<comment type="caution">
    <text evidence="7">The sequence shown here is derived from an EMBL/GenBank/DDBJ whole genome shotgun (WGS) entry which is preliminary data.</text>
</comment>
<dbReference type="InterPro" id="IPR029063">
    <property type="entry name" value="SAM-dependent_MTases_sf"/>
</dbReference>
<organism evidence="7 8">
    <name type="scientific">Sphingomonas hankookensis</name>
    <dbReference type="NCBI Taxonomy" id="563996"/>
    <lineage>
        <taxon>Bacteria</taxon>
        <taxon>Pseudomonadati</taxon>
        <taxon>Pseudomonadota</taxon>
        <taxon>Alphaproteobacteria</taxon>
        <taxon>Sphingomonadales</taxon>
        <taxon>Sphingomonadaceae</taxon>
        <taxon>Sphingomonas</taxon>
    </lineage>
</organism>
<dbReference type="Pfam" id="PF13847">
    <property type="entry name" value="Methyltransf_31"/>
    <property type="match status" value="1"/>
</dbReference>
<dbReference type="InterPro" id="IPR004556">
    <property type="entry name" value="HemK-like"/>
</dbReference>